<protein>
    <submittedName>
        <fullName evidence="7">Peptidase aspartic catalytic</fullName>
    </submittedName>
</protein>
<feature type="region of interest" description="Disordered" evidence="3">
    <location>
        <begin position="483"/>
        <end position="502"/>
    </location>
</feature>
<keyword evidence="5" id="KW-0732">Signal</keyword>
<keyword evidence="2" id="KW-0378">Hydrolase</keyword>
<accession>A0A9W9RAU7</accession>
<evidence type="ECO:0000313" key="8">
    <source>
        <dbReference type="Proteomes" id="UP001147752"/>
    </source>
</evidence>
<dbReference type="PROSITE" id="PS51767">
    <property type="entry name" value="PEPTIDASE_A1"/>
    <property type="match status" value="1"/>
</dbReference>
<dbReference type="InterPro" id="IPR021109">
    <property type="entry name" value="Peptidase_aspartic_dom_sf"/>
</dbReference>
<organism evidence="7 8">
    <name type="scientific">Penicillium concentricum</name>
    <dbReference type="NCBI Taxonomy" id="293559"/>
    <lineage>
        <taxon>Eukaryota</taxon>
        <taxon>Fungi</taxon>
        <taxon>Dikarya</taxon>
        <taxon>Ascomycota</taxon>
        <taxon>Pezizomycotina</taxon>
        <taxon>Eurotiomycetes</taxon>
        <taxon>Eurotiomycetidae</taxon>
        <taxon>Eurotiales</taxon>
        <taxon>Aspergillaceae</taxon>
        <taxon>Penicillium</taxon>
    </lineage>
</organism>
<dbReference type="PRINTS" id="PR00792">
    <property type="entry name" value="PEPSIN"/>
</dbReference>
<gene>
    <name evidence="7" type="ORF">N7517_011390</name>
</gene>
<dbReference type="GO" id="GO:0004190">
    <property type="term" value="F:aspartic-type endopeptidase activity"/>
    <property type="evidence" value="ECO:0007669"/>
    <property type="project" value="InterPro"/>
</dbReference>
<feature type="compositionally biased region" description="Polar residues" evidence="3">
    <location>
        <begin position="412"/>
        <end position="424"/>
    </location>
</feature>
<feature type="transmembrane region" description="Helical" evidence="4">
    <location>
        <begin position="448"/>
        <end position="475"/>
    </location>
</feature>
<feature type="region of interest" description="Disordered" evidence="3">
    <location>
        <begin position="412"/>
        <end position="445"/>
    </location>
</feature>
<dbReference type="GO" id="GO:0006508">
    <property type="term" value="P:proteolysis"/>
    <property type="evidence" value="ECO:0007669"/>
    <property type="project" value="InterPro"/>
</dbReference>
<dbReference type="InterPro" id="IPR034164">
    <property type="entry name" value="Pepsin-like_dom"/>
</dbReference>
<dbReference type="GeneID" id="81468296"/>
<dbReference type="Proteomes" id="UP001147752">
    <property type="component" value="Unassembled WGS sequence"/>
</dbReference>
<feature type="chain" id="PRO_5040833267" evidence="5">
    <location>
        <begin position="25"/>
        <end position="599"/>
    </location>
</feature>
<dbReference type="InterPro" id="IPR001461">
    <property type="entry name" value="Aspartic_peptidase_A1"/>
</dbReference>
<dbReference type="RefSeq" id="XP_056574928.1">
    <property type="nucleotide sequence ID" value="XM_056729113.1"/>
</dbReference>
<dbReference type="SUPFAM" id="SSF50630">
    <property type="entry name" value="Acid proteases"/>
    <property type="match status" value="1"/>
</dbReference>
<dbReference type="AlphaFoldDB" id="A0A9W9RAU7"/>
<evidence type="ECO:0000256" key="3">
    <source>
        <dbReference type="SAM" id="MobiDB-lite"/>
    </source>
</evidence>
<dbReference type="PROSITE" id="PS51257">
    <property type="entry name" value="PROKAR_LIPOPROTEIN"/>
    <property type="match status" value="1"/>
</dbReference>
<evidence type="ECO:0000259" key="6">
    <source>
        <dbReference type="PROSITE" id="PS51767"/>
    </source>
</evidence>
<dbReference type="CDD" id="cd05471">
    <property type="entry name" value="pepsin_like"/>
    <property type="match status" value="1"/>
</dbReference>
<feature type="signal peptide" evidence="5">
    <location>
        <begin position="1"/>
        <end position="24"/>
    </location>
</feature>
<feature type="domain" description="Peptidase A1" evidence="6">
    <location>
        <begin position="45"/>
        <end position="398"/>
    </location>
</feature>
<keyword evidence="8" id="KW-1185">Reference proteome</keyword>
<dbReference type="CDD" id="cd12087">
    <property type="entry name" value="TM_EGFR-like"/>
    <property type="match status" value="1"/>
</dbReference>
<feature type="compositionally biased region" description="Low complexity" evidence="3">
    <location>
        <begin position="568"/>
        <end position="589"/>
    </location>
</feature>
<name>A0A9W9RAU7_9EURO</name>
<proteinExistence type="inferred from homology"/>
<dbReference type="EMBL" id="JAPZBT010000006">
    <property type="protein sequence ID" value="KAJ5356781.1"/>
    <property type="molecule type" value="Genomic_DNA"/>
</dbReference>
<dbReference type="PANTHER" id="PTHR16861">
    <property type="entry name" value="GLYCOPROTEIN 38"/>
    <property type="match status" value="1"/>
</dbReference>
<evidence type="ECO:0000256" key="5">
    <source>
        <dbReference type="SAM" id="SignalP"/>
    </source>
</evidence>
<dbReference type="OrthoDB" id="4074350at2759"/>
<comment type="similarity">
    <text evidence="1">Belongs to the peptidase A1 family.</text>
</comment>
<feature type="region of interest" description="Disordered" evidence="3">
    <location>
        <begin position="552"/>
        <end position="599"/>
    </location>
</feature>
<evidence type="ECO:0000313" key="7">
    <source>
        <dbReference type="EMBL" id="KAJ5356781.1"/>
    </source>
</evidence>
<keyword evidence="4" id="KW-1133">Transmembrane helix</keyword>
<dbReference type="Pfam" id="PF00026">
    <property type="entry name" value="Asp"/>
    <property type="match status" value="1"/>
</dbReference>
<dbReference type="PANTHER" id="PTHR16861:SF4">
    <property type="entry name" value="SH3 DOMAIN PROTEIN (AFU_ORTHOLOGUE AFUA_1G13610)"/>
    <property type="match status" value="1"/>
</dbReference>
<dbReference type="InterPro" id="IPR033121">
    <property type="entry name" value="PEPTIDASE_A1"/>
</dbReference>
<evidence type="ECO:0000256" key="1">
    <source>
        <dbReference type="ARBA" id="ARBA00007447"/>
    </source>
</evidence>
<reference evidence="7" key="1">
    <citation type="submission" date="2022-12" db="EMBL/GenBank/DDBJ databases">
        <authorList>
            <person name="Petersen C."/>
        </authorList>
    </citation>
    <scope>NUCLEOTIDE SEQUENCE</scope>
    <source>
        <strain evidence="7">IBT 3081</strain>
    </source>
</reference>
<keyword evidence="4" id="KW-0812">Transmembrane</keyword>
<evidence type="ECO:0000256" key="4">
    <source>
        <dbReference type="SAM" id="Phobius"/>
    </source>
</evidence>
<comment type="caution">
    <text evidence="7">The sequence shown here is derived from an EMBL/GenBank/DDBJ whole genome shotgun (WGS) entry which is preliminary data.</text>
</comment>
<dbReference type="Gene3D" id="2.40.70.10">
    <property type="entry name" value="Acid Proteases"/>
    <property type="match status" value="2"/>
</dbReference>
<evidence type="ECO:0000256" key="2">
    <source>
        <dbReference type="ARBA" id="ARBA00022801"/>
    </source>
</evidence>
<sequence length="599" mass="63982">MGFDRYSSIPLVGCVLSLIAGCQASSSALVIPPSQYFEGNDGPWSSFNVRVGSPEQDARVLISTASPETLVVLSQYGCSEAVMEKVPSDCAVSRGIMFTPNESSTWYQLGKFGINGGGVGLEANLGYVQPALFGLDTLGIGLVDGSGGHTLKNQTIGGIGTAYPFYLGTFGINTQPLNFSSLGNFSAPSYVTSLKEKNVIPSLSWSYTAGAIYRLKKVYGQLIFSGYDTSRFTDNAATFTMADDITRDLVVALQAITYSGENKESLLSSPINIYIDSTDPNIWLPDDAVDAFESAFGLTLDDTSGLYLVNASHQSILLESNAQVSFRLSDVLDGGDSAIITLPYNAFNLQAEYPLVENSSYYFPLKRAANESQYTLGRTFLQEAYLTADYERRVFNVSQCTWDEGAEENIVTISARSDTNTNEASSPGSKIPKPPSSDNADDSDDSSLGAGVIAGIVIGAVVGVALIALAVFFFLRRRKQDPSNEGEQSILPSPGAHSVSEFDSKQADGNLFAIPPTEHGELSGNDTQIYQLHADSGMSAIRGRPEIYELPGMGIPQPAELSERDTESPAASAISLASPMSFPSPSISPDVSRTSTQRL</sequence>
<keyword evidence="4" id="KW-0472">Membrane</keyword>
<reference evidence="7" key="2">
    <citation type="journal article" date="2023" name="IMA Fungus">
        <title>Comparative genomic study of the Penicillium genus elucidates a diverse pangenome and 15 lateral gene transfer events.</title>
        <authorList>
            <person name="Petersen C."/>
            <person name="Sorensen T."/>
            <person name="Nielsen M.R."/>
            <person name="Sondergaard T.E."/>
            <person name="Sorensen J.L."/>
            <person name="Fitzpatrick D.A."/>
            <person name="Frisvad J.C."/>
            <person name="Nielsen K.L."/>
        </authorList>
    </citation>
    <scope>NUCLEOTIDE SEQUENCE</scope>
    <source>
        <strain evidence="7">IBT 3081</strain>
    </source>
</reference>